<reference evidence="7 8" key="2">
    <citation type="submission" date="2020-02" db="EMBL/GenBank/DDBJ databases">
        <title>Genome sequences of Thiorhodococcus mannitoliphagus and Thiorhodococcus minor, purple sulfur photosynthetic bacteria in the gammaproteobacterial family, Chromatiaceae.</title>
        <authorList>
            <person name="Aviles F.A."/>
            <person name="Meyer T.E."/>
            <person name="Kyndt J.A."/>
        </authorList>
    </citation>
    <scope>NUCLEOTIDE SEQUENCE [LARGE SCALE GENOMIC DNA]</scope>
    <source>
        <strain evidence="7 8">DSM 18266</strain>
    </source>
</reference>
<comment type="catalytic activity">
    <reaction evidence="3 4">
        <text>(R)-4'-phosphopantothenate + L-cysteine + CTP = N-[(R)-4-phosphopantothenoyl]-L-cysteine + CMP + diphosphate + H(+)</text>
        <dbReference type="Rhea" id="RHEA:19397"/>
        <dbReference type="ChEBI" id="CHEBI:10986"/>
        <dbReference type="ChEBI" id="CHEBI:15378"/>
        <dbReference type="ChEBI" id="CHEBI:33019"/>
        <dbReference type="ChEBI" id="CHEBI:35235"/>
        <dbReference type="ChEBI" id="CHEBI:37563"/>
        <dbReference type="ChEBI" id="CHEBI:59458"/>
        <dbReference type="ChEBI" id="CHEBI:60377"/>
        <dbReference type="EC" id="6.3.2.5"/>
    </reaction>
</comment>
<protein>
    <recommendedName>
        <fullName evidence="3">Coenzyme A biosynthesis bifunctional protein CoaBC</fullName>
    </recommendedName>
    <alternativeName>
        <fullName evidence="3">DNA/pantothenate metabolism flavoprotein</fullName>
    </alternativeName>
    <alternativeName>
        <fullName evidence="3">Phosphopantothenoylcysteine synthetase/decarboxylase</fullName>
        <shortName evidence="3">PPCS-PPCDC</shortName>
    </alternativeName>
    <domain>
        <recommendedName>
            <fullName evidence="3">Phosphopantothenoylcysteine decarboxylase</fullName>
            <shortName evidence="3">PPC decarboxylase</shortName>
            <shortName evidence="3">PPC-DC</shortName>
            <ecNumber evidence="3">4.1.1.36</ecNumber>
        </recommendedName>
        <alternativeName>
            <fullName evidence="3">CoaC</fullName>
        </alternativeName>
    </domain>
    <domain>
        <recommendedName>
            <fullName evidence="3">Phosphopantothenate--cysteine ligase</fullName>
            <ecNumber evidence="3">6.3.2.5</ecNumber>
        </recommendedName>
        <alternativeName>
            <fullName evidence="3">CoaB</fullName>
        </alternativeName>
        <alternativeName>
            <fullName evidence="3">Phosphopantothenoylcysteine synthetase</fullName>
            <shortName evidence="3">PPC synthetase</shortName>
            <shortName evidence="3">PPC-S</shortName>
        </alternativeName>
    </domain>
</protein>
<comment type="pathway">
    <text evidence="3 4">Cofactor biosynthesis; coenzyme A biosynthesis; CoA from (R)-pantothenate: step 2/5.</text>
</comment>
<comment type="similarity">
    <text evidence="3 4">In the C-terminal section; belongs to the PPC synthetase family.</text>
</comment>
<feature type="domain" description="DNA/pantothenate metabolism flavoprotein C-terminal" evidence="6">
    <location>
        <begin position="185"/>
        <end position="393"/>
    </location>
</feature>
<dbReference type="Gene3D" id="3.40.50.1950">
    <property type="entry name" value="Flavin prenyltransferase-like"/>
    <property type="match status" value="1"/>
</dbReference>
<feature type="binding site" evidence="3">
    <location>
        <position position="278"/>
    </location>
    <ligand>
        <name>CTP</name>
        <dbReference type="ChEBI" id="CHEBI:37563"/>
    </ligand>
</feature>
<comment type="catalytic activity">
    <reaction evidence="3 4">
        <text>N-[(R)-4-phosphopantothenoyl]-L-cysteine + H(+) = (R)-4'-phosphopantetheine + CO2</text>
        <dbReference type="Rhea" id="RHEA:16793"/>
        <dbReference type="ChEBI" id="CHEBI:15378"/>
        <dbReference type="ChEBI" id="CHEBI:16526"/>
        <dbReference type="ChEBI" id="CHEBI:59458"/>
        <dbReference type="ChEBI" id="CHEBI:61723"/>
        <dbReference type="EC" id="4.1.1.36"/>
    </reaction>
</comment>
<keyword evidence="3" id="KW-0479">Metal-binding</keyword>
<feature type="region of interest" description="Phosphopantothenate--cysteine ligase" evidence="3">
    <location>
        <begin position="190"/>
        <end position="403"/>
    </location>
</feature>
<comment type="function">
    <text evidence="3">Catalyzes two sequential steps in the biosynthesis of coenzyme A. In the first step cysteine is conjugated to 4'-phosphopantothenate to form 4-phosphopantothenoylcysteine. In the second step the latter compound is decarboxylated to form 4'-phosphopantotheine.</text>
</comment>
<sequence length="403" mass="42593">MSHQQAERVLLGVGGGIAAYKSVDLVRRLKERGFEVRVVMTQAATGFVAPLTFQAVSGHPVRTSLLDPAAEAGMGHIELARWADRLLIAPATADLMARLAAGIADDLLTTLALATEAELVLAPAMNQVMWRHAATQANLERLRLRGARILGPGEGEQACGDLGPGRMLEPVEIAAALGGRAEALLDGVRILMTAGPTREPVDPVRFLGNRSSGRMGYALAEALATLGAKVALVTGPTALPSPPVAELVRVESALEMHAAVMGRAPQCDIFIGAAAVADYRPVDPAVRKIKKDAGELTIQLVRNPDILAEVAALRPGPFTVGFAAETDRVIDYARGKLEKKGLDLIAANQVGGERGGFEREDNALTVLWDGGARELPMMSKTRLARELAALIAERYGDRHAASA</sequence>
<dbReference type="UniPathway" id="UPA00241">
    <property type="reaction ID" value="UER00353"/>
</dbReference>
<dbReference type="GO" id="GO:0015937">
    <property type="term" value="P:coenzyme A biosynthetic process"/>
    <property type="evidence" value="ECO:0007669"/>
    <property type="project" value="UniProtKB-UniRule"/>
</dbReference>
<comment type="caution">
    <text evidence="3">Lacks conserved residue(s) required for the propagation of feature annotation.</text>
</comment>
<dbReference type="GO" id="GO:0010181">
    <property type="term" value="F:FMN binding"/>
    <property type="evidence" value="ECO:0007669"/>
    <property type="project" value="UniProtKB-UniRule"/>
</dbReference>
<evidence type="ECO:0000313" key="8">
    <source>
        <dbReference type="Proteomes" id="UP000471640"/>
    </source>
</evidence>
<comment type="cofactor">
    <cofactor evidence="3">
        <name>Mg(2+)</name>
        <dbReference type="ChEBI" id="CHEBI:18420"/>
    </cofactor>
</comment>
<feature type="region of interest" description="Phosphopantothenoylcysteine decarboxylase" evidence="3">
    <location>
        <begin position="1"/>
        <end position="189"/>
    </location>
</feature>
<dbReference type="InterPro" id="IPR005252">
    <property type="entry name" value="CoaBC"/>
</dbReference>
<keyword evidence="8" id="KW-1185">Reference proteome</keyword>
<keyword evidence="1 3" id="KW-0210">Decarboxylase</keyword>
<reference evidence="8" key="1">
    <citation type="journal article" date="2020" name="Microbiol. Resour. Announc.">
        <title>Draft Genome Sequences of Thiorhodococcus mannitoliphagus and Thiorhodococcus minor, Purple Sulfur Photosynthetic Bacteria in the Gammaproteobacterial Family Chromatiaceae.</title>
        <authorList>
            <person name="Aviles F.A."/>
            <person name="Meyer T.E."/>
            <person name="Kyndt J.A."/>
        </authorList>
    </citation>
    <scope>NUCLEOTIDE SEQUENCE [LARGE SCALE GENOMIC DNA]</scope>
    <source>
        <strain evidence="8">DSM 18266</strain>
    </source>
</reference>
<comment type="cofactor">
    <cofactor evidence="3">
        <name>FMN</name>
        <dbReference type="ChEBI" id="CHEBI:58210"/>
    </cofactor>
    <text evidence="3">Binds 1 FMN per subunit.</text>
</comment>
<dbReference type="Pfam" id="PF04127">
    <property type="entry name" value="DFP"/>
    <property type="match status" value="1"/>
</dbReference>
<dbReference type="GO" id="GO:0015941">
    <property type="term" value="P:pantothenate catabolic process"/>
    <property type="evidence" value="ECO:0007669"/>
    <property type="project" value="InterPro"/>
</dbReference>
<dbReference type="GO" id="GO:0046872">
    <property type="term" value="F:metal ion binding"/>
    <property type="evidence" value="ECO:0007669"/>
    <property type="project" value="UniProtKB-KW"/>
</dbReference>
<name>A0A6P1DNQ3_9GAMM</name>
<dbReference type="EC" id="4.1.1.36" evidence="3"/>
<evidence type="ECO:0000259" key="5">
    <source>
        <dbReference type="Pfam" id="PF02441"/>
    </source>
</evidence>
<dbReference type="PANTHER" id="PTHR14359">
    <property type="entry name" value="HOMO-OLIGOMERIC FLAVIN CONTAINING CYS DECARBOXYLASE FAMILY"/>
    <property type="match status" value="1"/>
</dbReference>
<keyword evidence="3 4" id="KW-0285">Flavoprotein</keyword>
<organism evidence="7 8">
    <name type="scientific">Thiorhodococcus mannitoliphagus</name>
    <dbReference type="NCBI Taxonomy" id="329406"/>
    <lineage>
        <taxon>Bacteria</taxon>
        <taxon>Pseudomonadati</taxon>
        <taxon>Pseudomonadota</taxon>
        <taxon>Gammaproteobacteria</taxon>
        <taxon>Chromatiales</taxon>
        <taxon>Chromatiaceae</taxon>
        <taxon>Thiorhodococcus</taxon>
    </lineage>
</organism>
<dbReference type="EC" id="6.3.2.5" evidence="3"/>
<dbReference type="PANTHER" id="PTHR14359:SF6">
    <property type="entry name" value="PHOSPHOPANTOTHENOYLCYSTEINE DECARBOXYLASE"/>
    <property type="match status" value="1"/>
</dbReference>
<proteinExistence type="inferred from homology"/>
<keyword evidence="3 4" id="KW-0436">Ligase</keyword>
<feature type="binding site" evidence="3">
    <location>
        <position position="336"/>
    </location>
    <ligand>
        <name>CTP</name>
        <dbReference type="ChEBI" id="CHEBI:37563"/>
    </ligand>
</feature>
<evidence type="ECO:0000256" key="3">
    <source>
        <dbReference type="HAMAP-Rule" id="MF_02225"/>
    </source>
</evidence>
<evidence type="ECO:0000256" key="1">
    <source>
        <dbReference type="ARBA" id="ARBA00022793"/>
    </source>
</evidence>
<dbReference type="SUPFAM" id="SSF102645">
    <property type="entry name" value="CoaB-like"/>
    <property type="match status" value="1"/>
</dbReference>
<dbReference type="GO" id="GO:0071513">
    <property type="term" value="C:phosphopantothenoylcysteine decarboxylase complex"/>
    <property type="evidence" value="ECO:0007669"/>
    <property type="project" value="TreeGrafter"/>
</dbReference>
<comment type="caution">
    <text evidence="7">The sequence shown here is derived from an EMBL/GenBank/DDBJ whole genome shotgun (WGS) entry which is preliminary data.</text>
</comment>
<keyword evidence="2 3" id="KW-0456">Lyase</keyword>
<keyword evidence="3" id="KW-0460">Magnesium</keyword>
<dbReference type="RefSeq" id="WP_164651703.1">
    <property type="nucleotide sequence ID" value="NZ_JAAIJR010000001.1"/>
</dbReference>
<dbReference type="Gene3D" id="3.40.50.10300">
    <property type="entry name" value="CoaB-like"/>
    <property type="match status" value="1"/>
</dbReference>
<dbReference type="EMBL" id="JAAIJR010000001">
    <property type="protein sequence ID" value="NEX18823.1"/>
    <property type="molecule type" value="Genomic_DNA"/>
</dbReference>
<dbReference type="GO" id="GO:0004632">
    <property type="term" value="F:phosphopantothenate--cysteine ligase activity"/>
    <property type="evidence" value="ECO:0007669"/>
    <property type="project" value="UniProtKB-UniRule"/>
</dbReference>
<evidence type="ECO:0000256" key="4">
    <source>
        <dbReference type="RuleBase" id="RU364078"/>
    </source>
</evidence>
<dbReference type="InterPro" id="IPR036551">
    <property type="entry name" value="Flavin_trans-like"/>
</dbReference>
<keyword evidence="3 4" id="KW-0288">FMN</keyword>
<keyword evidence="3" id="KW-0511">Multifunctional enzyme</keyword>
<dbReference type="InterPro" id="IPR003382">
    <property type="entry name" value="Flavoprotein"/>
</dbReference>
<comment type="function">
    <text evidence="4">Catalyzes two steps in the biosynthesis of coenzyme A. In the first step cysteine is conjugated to 4'-phosphopantothenate to form 4-phosphopantothenoylcysteine, in the latter compound is decarboxylated to form 4'-phosphopantotheine.</text>
</comment>
<feature type="binding site" evidence="3">
    <location>
        <position position="322"/>
    </location>
    <ligand>
        <name>CTP</name>
        <dbReference type="ChEBI" id="CHEBI:37563"/>
    </ligand>
</feature>
<dbReference type="Proteomes" id="UP000471640">
    <property type="component" value="Unassembled WGS sequence"/>
</dbReference>
<dbReference type="SUPFAM" id="SSF52507">
    <property type="entry name" value="Homo-oligomeric flavin-containing Cys decarboxylases, HFCD"/>
    <property type="match status" value="1"/>
</dbReference>
<evidence type="ECO:0000313" key="7">
    <source>
        <dbReference type="EMBL" id="NEX18823.1"/>
    </source>
</evidence>
<dbReference type="HAMAP" id="MF_02225">
    <property type="entry name" value="CoaBC"/>
    <property type="match status" value="1"/>
</dbReference>
<feature type="active site" description="Proton donor" evidence="3">
    <location>
        <position position="159"/>
    </location>
</feature>
<accession>A0A6P1DNQ3</accession>
<dbReference type="NCBIfam" id="TIGR00521">
    <property type="entry name" value="coaBC_dfp"/>
    <property type="match status" value="1"/>
</dbReference>
<dbReference type="GO" id="GO:0004633">
    <property type="term" value="F:phosphopantothenoylcysteine decarboxylase activity"/>
    <property type="evidence" value="ECO:0007669"/>
    <property type="project" value="UniProtKB-UniRule"/>
</dbReference>
<comment type="pathway">
    <text evidence="3 4">Cofactor biosynthesis; coenzyme A biosynthesis; CoA from (R)-pantothenate: step 3/5.</text>
</comment>
<dbReference type="Pfam" id="PF02441">
    <property type="entry name" value="Flavoprotein"/>
    <property type="match status" value="1"/>
</dbReference>
<dbReference type="InterPro" id="IPR035929">
    <property type="entry name" value="CoaB-like_sf"/>
</dbReference>
<feature type="binding site" evidence="3">
    <location>
        <position position="288"/>
    </location>
    <ligand>
        <name>CTP</name>
        <dbReference type="ChEBI" id="CHEBI:37563"/>
    </ligand>
</feature>
<dbReference type="AlphaFoldDB" id="A0A6P1DNQ3"/>
<feature type="domain" description="Flavoprotein" evidence="5">
    <location>
        <begin position="8"/>
        <end position="174"/>
    </location>
</feature>
<comment type="similarity">
    <text evidence="3 4">In the N-terminal section; belongs to the HFCD (homo-oligomeric flavin containing Cys decarboxylase) superfamily.</text>
</comment>
<feature type="binding site" evidence="3">
    <location>
        <position position="340"/>
    </location>
    <ligand>
        <name>CTP</name>
        <dbReference type="ChEBI" id="CHEBI:37563"/>
    </ligand>
</feature>
<evidence type="ECO:0000256" key="2">
    <source>
        <dbReference type="ARBA" id="ARBA00023239"/>
    </source>
</evidence>
<evidence type="ECO:0000259" key="6">
    <source>
        <dbReference type="Pfam" id="PF04127"/>
    </source>
</evidence>
<gene>
    <name evidence="3 7" type="primary">coaBC</name>
    <name evidence="7" type="ORF">G3480_00555</name>
</gene>
<dbReference type="InterPro" id="IPR007085">
    <property type="entry name" value="DNA/pantothenate-metab_flavo_C"/>
</dbReference>
<feature type="binding site" evidence="3">
    <location>
        <begin position="304"/>
        <end position="307"/>
    </location>
    <ligand>
        <name>CTP</name>
        <dbReference type="ChEBI" id="CHEBI:37563"/>
    </ligand>
</feature>